<reference evidence="3 4" key="1">
    <citation type="submission" date="2016-10" db="EMBL/GenBank/DDBJ databases">
        <authorList>
            <person name="de Groot N.N."/>
        </authorList>
    </citation>
    <scope>NUCLEOTIDE SEQUENCE [LARGE SCALE GENOMIC DNA]</scope>
    <source>
        <strain evidence="3 4">CGMCC 4.3143</strain>
    </source>
</reference>
<dbReference type="InterPro" id="IPR017520">
    <property type="entry name" value="CHP03086"/>
</dbReference>
<dbReference type="InterPro" id="IPR017517">
    <property type="entry name" value="Maleyloyr_isom"/>
</dbReference>
<dbReference type="SUPFAM" id="SSF109854">
    <property type="entry name" value="DinB/YfiT-like putative metalloenzymes"/>
    <property type="match status" value="1"/>
</dbReference>
<protein>
    <submittedName>
        <fullName evidence="3">TIGR03086 family protein</fullName>
    </submittedName>
</protein>
<dbReference type="RefSeq" id="WP_093076281.1">
    <property type="nucleotide sequence ID" value="NZ_FNBE01000002.1"/>
</dbReference>
<accession>A0A1G7FNP9</accession>
<evidence type="ECO:0000313" key="4">
    <source>
        <dbReference type="Proteomes" id="UP000198967"/>
    </source>
</evidence>
<dbReference type="OrthoDB" id="5185819at2"/>
<dbReference type="InterPro" id="IPR024344">
    <property type="entry name" value="MDMPI_metal-binding"/>
</dbReference>
<name>A0A1G7FNP9_PSEOR</name>
<sequence>MTTTEIDPRTPYAGALDWAAAVLAGVREEQLAGPTPCPELDVDGLVRHLVATVYKIAAIGEGRDPRPLPFQVDGTLEDARAEYERVWTAEALDREVTVPWGRAPGRTALWGYVNELLVHTWDVAVATGQPCEAPAAAVEPALAVARMLIPAEREGFPFAPPVEPAADAGPTERLANWSGHAR</sequence>
<feature type="region of interest" description="Disordered" evidence="1">
    <location>
        <begin position="160"/>
        <end position="182"/>
    </location>
</feature>
<organism evidence="3 4">
    <name type="scientific">Pseudonocardia oroxyli</name>
    <dbReference type="NCBI Taxonomy" id="366584"/>
    <lineage>
        <taxon>Bacteria</taxon>
        <taxon>Bacillati</taxon>
        <taxon>Actinomycetota</taxon>
        <taxon>Actinomycetes</taxon>
        <taxon>Pseudonocardiales</taxon>
        <taxon>Pseudonocardiaceae</taxon>
        <taxon>Pseudonocardia</taxon>
    </lineage>
</organism>
<feature type="domain" description="Mycothiol-dependent maleylpyruvate isomerase metal-binding" evidence="2">
    <location>
        <begin position="19"/>
        <end position="124"/>
    </location>
</feature>
<evidence type="ECO:0000259" key="2">
    <source>
        <dbReference type="Pfam" id="PF11716"/>
    </source>
</evidence>
<gene>
    <name evidence="3" type="ORF">SAMN05216377_10248</name>
</gene>
<keyword evidence="4" id="KW-1185">Reference proteome</keyword>
<evidence type="ECO:0000256" key="1">
    <source>
        <dbReference type="SAM" id="MobiDB-lite"/>
    </source>
</evidence>
<dbReference type="Pfam" id="PF11716">
    <property type="entry name" value="MDMPI_N"/>
    <property type="match status" value="1"/>
</dbReference>
<proteinExistence type="predicted"/>
<dbReference type="EMBL" id="FNBE01000002">
    <property type="protein sequence ID" value="SDE77513.1"/>
    <property type="molecule type" value="Genomic_DNA"/>
</dbReference>
<dbReference type="NCBIfam" id="TIGR03086">
    <property type="entry name" value="TIGR03086 family metal-binding protein"/>
    <property type="match status" value="1"/>
</dbReference>
<dbReference type="GO" id="GO:0046872">
    <property type="term" value="F:metal ion binding"/>
    <property type="evidence" value="ECO:0007669"/>
    <property type="project" value="InterPro"/>
</dbReference>
<dbReference type="InterPro" id="IPR034660">
    <property type="entry name" value="DinB/YfiT-like"/>
</dbReference>
<dbReference type="Proteomes" id="UP000198967">
    <property type="component" value="Unassembled WGS sequence"/>
</dbReference>
<dbReference type="AlphaFoldDB" id="A0A1G7FNP9"/>
<evidence type="ECO:0000313" key="3">
    <source>
        <dbReference type="EMBL" id="SDE77513.1"/>
    </source>
</evidence>
<dbReference type="STRING" id="366584.SAMN05216377_10248"/>
<dbReference type="NCBIfam" id="TIGR03083">
    <property type="entry name" value="maleylpyruvate isomerase family mycothiol-dependent enzyme"/>
    <property type="match status" value="1"/>
</dbReference>